<dbReference type="GO" id="GO:0060271">
    <property type="term" value="P:cilium assembly"/>
    <property type="evidence" value="ECO:0007669"/>
    <property type="project" value="TreeGrafter"/>
</dbReference>
<evidence type="ECO:0000313" key="5">
    <source>
        <dbReference type="Proteomes" id="UP000694558"/>
    </source>
</evidence>
<feature type="repeat" description="TPR" evidence="3">
    <location>
        <begin position="606"/>
        <end position="639"/>
    </location>
</feature>
<dbReference type="GO" id="GO:0003341">
    <property type="term" value="P:cilium movement"/>
    <property type="evidence" value="ECO:0007669"/>
    <property type="project" value="TreeGrafter"/>
</dbReference>
<dbReference type="AlphaFoldDB" id="A0A8D3BWX8"/>
<name>A0A8D3BWX8_SCOMX</name>
<dbReference type="InterPro" id="IPR052628">
    <property type="entry name" value="CFAP70"/>
</dbReference>
<dbReference type="GO" id="GO:0031514">
    <property type="term" value="C:motile cilium"/>
    <property type="evidence" value="ECO:0007669"/>
    <property type="project" value="TreeGrafter"/>
</dbReference>
<dbReference type="Pfam" id="PF13181">
    <property type="entry name" value="TPR_8"/>
    <property type="match status" value="1"/>
</dbReference>
<accession>A0A8D3BWX8</accession>
<dbReference type="SMART" id="SM00028">
    <property type="entry name" value="TPR"/>
    <property type="match status" value="4"/>
</dbReference>
<feature type="repeat" description="TPR" evidence="3">
    <location>
        <begin position="810"/>
        <end position="843"/>
    </location>
</feature>
<dbReference type="Gene3D" id="1.25.40.10">
    <property type="entry name" value="Tetratricopeptide repeat domain"/>
    <property type="match status" value="2"/>
</dbReference>
<gene>
    <name evidence="4" type="primary">cfap70</name>
</gene>
<evidence type="ECO:0008006" key="6">
    <source>
        <dbReference type="Google" id="ProtNLM"/>
    </source>
</evidence>
<keyword evidence="2 3" id="KW-0802">TPR repeat</keyword>
<dbReference type="GO" id="GO:0070062">
    <property type="term" value="C:extracellular exosome"/>
    <property type="evidence" value="ECO:0007669"/>
    <property type="project" value="TreeGrafter"/>
</dbReference>
<dbReference type="Ensembl" id="ENSSMAT00000041774.1">
    <property type="protein sequence ID" value="ENSSMAP00000039536.1"/>
    <property type="gene ID" value="ENSSMAG00000017361.2"/>
</dbReference>
<dbReference type="GeneTree" id="ENSGT00390000013319"/>
<sequence>MTLTLSATWLLNRSHQGKKAESFQSFLRVEVGRVLLGESDKEHFDPVEQRVDFNLTCNFPYPNDAHALSDMAHKPIILTVTEVLSEERKAEAKPAVLGQAVVDLLPLLQGTAGHVRNDVDSTFQSTLDVSVSLSAPVLSEAEVSASSLLKVSIETAYSVPESWMMAHTPFIYTAALEVPLTAEKDQVLVFCEGHLKAGGQREENGRQRKRPHQALLVPGNHFTPGAFFQEESIELEDGELTGLEDREFRNEAETTKGRVSWDTEMCCFLDEGGTARLRQRISESRLWPVEIMRVPHGKAVTKQMTDENPEIPFHGVAFVDLGRLLGPGVSRIRGAFRIHPFYEAELLKKAKRSVSVLKEQAKAASNQIKGRACSAAGSLKAKAAKKVNGGNKGAKDSKESMYEEARTYLIVEIALEKPLVPNTSPEELTRRVKALIPPRPPAGPCKAEKAVLDFHRQVGNVVTQVSEQYMELFGARCRPAGDGTREPMKVQLMGALNVSGRYFAFKEQMKHAVVGLVRDKLQRREPLTDPQEQKAFVSELYVYLVDEMHIALNKIYSDDVDADPPDAIHLSSSQLEHFAEEALLTGDYEQAAQYYQELVVRHPIDPSHRFAWGSLYMLTRDYMKAKECFHAAVSIQPAHQPSLIMCGVVAATFEQYDEAQTFLERAAHINPPSVVAWTLLGETEVCIAIAASRENTKSVTTDFKNMKNARYQLTLFCCGQMAELALSQELLSSDGGRSVSYILHLTRLQLLTADYCSAAENLREALSRGDQDADVWALSGHCHYLRGALSEAQESYEQSLKFPLQPPDTHLVLLRLGSVYLQQGKFEQAKGVYLQACELSPSCLTWLGLGTAYYRLEELCVAEEALTEANRMNNQNAEVWAFLSLICLRVSGDDAPKNFNLRKESLLKEFNELKHQRRFSHLVSCFGTSSETGQFK</sequence>
<dbReference type="PANTHER" id="PTHR44314:SF1">
    <property type="entry name" value="CILIA- AND FLAGELLA-ASSOCIATED PROTEIN 70"/>
    <property type="match status" value="1"/>
</dbReference>
<evidence type="ECO:0000256" key="2">
    <source>
        <dbReference type="ARBA" id="ARBA00022803"/>
    </source>
</evidence>
<dbReference type="InterPro" id="IPR019734">
    <property type="entry name" value="TPR_rpt"/>
</dbReference>
<dbReference type="Proteomes" id="UP000694558">
    <property type="component" value="Chromosome 16"/>
</dbReference>
<reference evidence="4" key="2">
    <citation type="submission" date="2025-08" db="UniProtKB">
        <authorList>
            <consortium name="Ensembl"/>
        </authorList>
    </citation>
    <scope>IDENTIFICATION</scope>
</reference>
<dbReference type="PROSITE" id="PS50005">
    <property type="entry name" value="TPR"/>
    <property type="match status" value="2"/>
</dbReference>
<evidence type="ECO:0000256" key="1">
    <source>
        <dbReference type="ARBA" id="ARBA00022737"/>
    </source>
</evidence>
<proteinExistence type="predicted"/>
<dbReference type="PANTHER" id="PTHR44314">
    <property type="entry name" value="CILIA- AND FLAGELLA-ASSOCIATED PROTEIN 70"/>
    <property type="match status" value="1"/>
</dbReference>
<dbReference type="InterPro" id="IPR011990">
    <property type="entry name" value="TPR-like_helical_dom_sf"/>
</dbReference>
<protein>
    <recommendedName>
        <fullName evidence="6">Cilia and flagella associated protein 70</fullName>
    </recommendedName>
</protein>
<organism evidence="4 5">
    <name type="scientific">Scophthalmus maximus</name>
    <name type="common">Turbot</name>
    <name type="synonym">Psetta maxima</name>
    <dbReference type="NCBI Taxonomy" id="52904"/>
    <lineage>
        <taxon>Eukaryota</taxon>
        <taxon>Metazoa</taxon>
        <taxon>Chordata</taxon>
        <taxon>Craniata</taxon>
        <taxon>Vertebrata</taxon>
        <taxon>Euteleostomi</taxon>
        <taxon>Actinopterygii</taxon>
        <taxon>Neopterygii</taxon>
        <taxon>Teleostei</taxon>
        <taxon>Neoteleostei</taxon>
        <taxon>Acanthomorphata</taxon>
        <taxon>Carangaria</taxon>
        <taxon>Pleuronectiformes</taxon>
        <taxon>Pleuronectoidei</taxon>
        <taxon>Scophthalmidae</taxon>
        <taxon>Scophthalmus</taxon>
    </lineage>
</organism>
<dbReference type="SUPFAM" id="SSF48452">
    <property type="entry name" value="TPR-like"/>
    <property type="match status" value="1"/>
</dbReference>
<reference evidence="4" key="1">
    <citation type="submission" date="2023-05" db="EMBL/GenBank/DDBJ databases">
        <title>High-quality long-read genome of Scophthalmus maximus.</title>
        <authorList>
            <person name="Lien S."/>
            <person name="Martinez P."/>
        </authorList>
    </citation>
    <scope>NUCLEOTIDE SEQUENCE [LARGE SCALE GENOMIC DNA]</scope>
</reference>
<evidence type="ECO:0000313" key="4">
    <source>
        <dbReference type="Ensembl" id="ENSSMAP00000039536.1"/>
    </source>
</evidence>
<keyword evidence="1" id="KW-0677">Repeat</keyword>
<evidence type="ECO:0000256" key="3">
    <source>
        <dbReference type="PROSITE-ProRule" id="PRU00339"/>
    </source>
</evidence>